<reference evidence="2 3" key="1">
    <citation type="submission" date="2023-07" db="EMBL/GenBank/DDBJ databases">
        <title>Sequencing the genomes of 1000 actinobacteria strains.</title>
        <authorList>
            <person name="Klenk H.-P."/>
        </authorList>
    </citation>
    <scope>NUCLEOTIDE SEQUENCE [LARGE SCALE GENOMIC DNA]</scope>
    <source>
        <strain evidence="2 3">DSM 46740</strain>
    </source>
</reference>
<dbReference type="Proteomes" id="UP001225356">
    <property type="component" value="Unassembled WGS sequence"/>
</dbReference>
<evidence type="ECO:0000313" key="3">
    <source>
        <dbReference type="Proteomes" id="UP001225356"/>
    </source>
</evidence>
<proteinExistence type="predicted"/>
<keyword evidence="1" id="KW-0472">Membrane</keyword>
<feature type="transmembrane region" description="Helical" evidence="1">
    <location>
        <begin position="157"/>
        <end position="177"/>
    </location>
</feature>
<evidence type="ECO:0000313" key="2">
    <source>
        <dbReference type="EMBL" id="MDP9848408.1"/>
    </source>
</evidence>
<feature type="transmembrane region" description="Helical" evidence="1">
    <location>
        <begin position="119"/>
        <end position="137"/>
    </location>
</feature>
<feature type="transmembrane region" description="Helical" evidence="1">
    <location>
        <begin position="94"/>
        <end position="112"/>
    </location>
</feature>
<sequence>MTTLERRYRRLLLAYPRGYRSAHGDEILDLLLDTAEPGSSLPSLKETAGLFAGGLRARVTQAARGPAWVDGLHLGVTALTVVNLAVLVPYTRSLPLWVALSALAVLAVLRGWLRPALPLVLVTGVKAGALATGTPLLDHTLLPVFPDFLVDSALYSTGGLLGAVAGHVLAFAGLLALAACGQPVRTRSWCWLLPIPLLAAADPAWLGYTVGAPPPQTRIIAEFVLFGLGIWAGRMAGDLRWALASTIYLLAVSVSFGESLGYLSTQDVAYWGLLVLLTLFTAAVPYGRRRHALR</sequence>
<gene>
    <name evidence="2" type="ORF">J2853_007619</name>
</gene>
<accession>A0ABT9QNR0</accession>
<evidence type="ECO:0000256" key="1">
    <source>
        <dbReference type="SAM" id="Phobius"/>
    </source>
</evidence>
<dbReference type="EMBL" id="JAUSQU010000001">
    <property type="protein sequence ID" value="MDP9848408.1"/>
    <property type="molecule type" value="Genomic_DNA"/>
</dbReference>
<feature type="transmembrane region" description="Helical" evidence="1">
    <location>
        <begin position="268"/>
        <end position="287"/>
    </location>
</feature>
<feature type="transmembrane region" description="Helical" evidence="1">
    <location>
        <begin position="239"/>
        <end position="256"/>
    </location>
</feature>
<name>A0ABT9QNR0_9ACTN</name>
<keyword evidence="1" id="KW-1133">Transmembrane helix</keyword>
<keyword evidence="3" id="KW-1185">Reference proteome</keyword>
<feature type="transmembrane region" description="Helical" evidence="1">
    <location>
        <begin position="67"/>
        <end position="88"/>
    </location>
</feature>
<protein>
    <submittedName>
        <fullName evidence="2">Uncharacterized protein</fullName>
    </submittedName>
</protein>
<dbReference type="RefSeq" id="WP_307565691.1">
    <property type="nucleotide sequence ID" value="NZ_JAUSQU010000001.1"/>
</dbReference>
<keyword evidence="1" id="KW-0812">Transmembrane</keyword>
<organism evidence="2 3">
    <name type="scientific">Streptosporangium lutulentum</name>
    <dbReference type="NCBI Taxonomy" id="1461250"/>
    <lineage>
        <taxon>Bacteria</taxon>
        <taxon>Bacillati</taxon>
        <taxon>Actinomycetota</taxon>
        <taxon>Actinomycetes</taxon>
        <taxon>Streptosporangiales</taxon>
        <taxon>Streptosporangiaceae</taxon>
        <taxon>Streptosporangium</taxon>
    </lineage>
</organism>
<comment type="caution">
    <text evidence="2">The sequence shown here is derived from an EMBL/GenBank/DDBJ whole genome shotgun (WGS) entry which is preliminary data.</text>
</comment>